<dbReference type="InParanoid" id="A0A673CYK8"/>
<dbReference type="Proteomes" id="UP000472271">
    <property type="component" value="Chromosome 19"/>
</dbReference>
<evidence type="ECO:0000313" key="3">
    <source>
        <dbReference type="Proteomes" id="UP000472271"/>
    </source>
</evidence>
<dbReference type="Gene3D" id="3.10.10.20">
    <property type="match status" value="1"/>
</dbReference>
<reference evidence="2" key="1">
    <citation type="submission" date="2019-06" db="EMBL/GenBank/DDBJ databases">
        <authorList>
            <consortium name="Wellcome Sanger Institute Data Sharing"/>
        </authorList>
    </citation>
    <scope>NUCLEOTIDE SEQUENCE [LARGE SCALE GENOMIC DNA]</scope>
</reference>
<organism evidence="2 3">
    <name type="scientific">Sphaeramia orbicularis</name>
    <name type="common">orbiculate cardinalfish</name>
    <dbReference type="NCBI Taxonomy" id="375764"/>
    <lineage>
        <taxon>Eukaryota</taxon>
        <taxon>Metazoa</taxon>
        <taxon>Chordata</taxon>
        <taxon>Craniata</taxon>
        <taxon>Vertebrata</taxon>
        <taxon>Euteleostomi</taxon>
        <taxon>Actinopterygii</taxon>
        <taxon>Neopterygii</taxon>
        <taxon>Teleostei</taxon>
        <taxon>Neoteleostei</taxon>
        <taxon>Acanthomorphata</taxon>
        <taxon>Gobiaria</taxon>
        <taxon>Kurtiformes</taxon>
        <taxon>Apogonoidei</taxon>
        <taxon>Apogonidae</taxon>
        <taxon>Apogoninae</taxon>
        <taxon>Sphaeramia</taxon>
    </lineage>
</organism>
<keyword evidence="3" id="KW-1185">Reference proteome</keyword>
<dbReference type="PANTHER" id="PTHR31635">
    <property type="entry name" value="REVERSE TRANSCRIPTASE DOMAIN-CONTAINING PROTEIN-RELATED"/>
    <property type="match status" value="1"/>
</dbReference>
<reference evidence="2" key="2">
    <citation type="submission" date="2025-08" db="UniProtKB">
        <authorList>
            <consortium name="Ensembl"/>
        </authorList>
    </citation>
    <scope>IDENTIFICATION</scope>
</reference>
<evidence type="ECO:0000313" key="2">
    <source>
        <dbReference type="Ensembl" id="ENSSORP00005057263.1"/>
    </source>
</evidence>
<dbReference type="PANTHER" id="PTHR31635:SF196">
    <property type="entry name" value="REVERSE TRANSCRIPTASE DOMAIN-CONTAINING PROTEIN-RELATED"/>
    <property type="match status" value="1"/>
</dbReference>
<dbReference type="Gene3D" id="1.10.10.2210">
    <property type="match status" value="1"/>
</dbReference>
<dbReference type="InterPro" id="IPR000477">
    <property type="entry name" value="RT_dom"/>
</dbReference>
<sequence>MGDLKVLIDKLNSEMSFNICKDTEINEKGNVSHIITSAQKQIQSKTIQSIKKPDGQISNTDKDIRETIREHCVNSYKKNDIDRSCTKTLLDSIRDYTPINCDSLKGEIKREEVVQAIHQLNVGKSPGPDGLPTEFYQLNIEEVLHLLTSMLNEGLNKGVMADSFYEGVLNLLYKKGDRSCIDNYRHLTLMNTDYKILAKIINNRLSSVLEKIIVKEQTCAVKGRYMWDNLSTLRELSYSGQKDFFIVGLDQKKAFDYISRDYLWAAMEAYGLPKSFIDMVKCLYMKSSVKINVNGVLTKSFQVERGVKQGCPLSSALYVLAISPLIKSINSDIKITGIPLGQSCLVKSIAYADDITVVIKNQVEMDVLTNHLNIFKGCICKLYSNNIRMRMTTLNVYEVT</sequence>
<dbReference type="Ensembl" id="ENSSORT00005058578.1">
    <property type="protein sequence ID" value="ENSSORP00005057263.1"/>
    <property type="gene ID" value="ENSSORG00005025411.1"/>
</dbReference>
<name>A0A673CYK8_9TELE</name>
<protein>
    <recommendedName>
        <fullName evidence="1">Reverse transcriptase domain-containing protein</fullName>
    </recommendedName>
</protein>
<dbReference type="AlphaFoldDB" id="A0A673CYK8"/>
<dbReference type="InterPro" id="IPR043502">
    <property type="entry name" value="DNA/RNA_pol_sf"/>
</dbReference>
<dbReference type="CDD" id="cd01650">
    <property type="entry name" value="RT_nLTR_like"/>
    <property type="match status" value="1"/>
</dbReference>
<dbReference type="PROSITE" id="PS50878">
    <property type="entry name" value="RT_POL"/>
    <property type="match status" value="1"/>
</dbReference>
<dbReference type="Gene3D" id="3.30.70.2630">
    <property type="match status" value="1"/>
</dbReference>
<proteinExistence type="predicted"/>
<reference evidence="2" key="3">
    <citation type="submission" date="2025-09" db="UniProtKB">
        <authorList>
            <consortium name="Ensembl"/>
        </authorList>
    </citation>
    <scope>IDENTIFICATION</scope>
</reference>
<accession>A0A673CYK8</accession>
<evidence type="ECO:0000259" key="1">
    <source>
        <dbReference type="PROSITE" id="PS50878"/>
    </source>
</evidence>
<dbReference type="SUPFAM" id="SSF56672">
    <property type="entry name" value="DNA/RNA polymerases"/>
    <property type="match status" value="1"/>
</dbReference>
<feature type="domain" description="Reverse transcriptase" evidence="1">
    <location>
        <begin position="153"/>
        <end position="400"/>
    </location>
</feature>
<dbReference type="Pfam" id="PF00078">
    <property type="entry name" value="RVT_1"/>
    <property type="match status" value="1"/>
</dbReference>